<dbReference type="PANTHER" id="PTHR48022">
    <property type="entry name" value="PLASTIDIC GLUCOSE TRANSPORTER 4"/>
    <property type="match status" value="1"/>
</dbReference>
<evidence type="ECO:0000256" key="6">
    <source>
        <dbReference type="ARBA" id="ARBA00023136"/>
    </source>
</evidence>
<comment type="similarity">
    <text evidence="2">Belongs to the major facilitator superfamily. Sugar transporter (TC 2.A.1.1) family.</text>
</comment>
<evidence type="ECO:0000259" key="8">
    <source>
        <dbReference type="PROSITE" id="PS50850"/>
    </source>
</evidence>
<feature type="transmembrane region" description="Helical" evidence="7">
    <location>
        <begin position="198"/>
        <end position="223"/>
    </location>
</feature>
<dbReference type="AlphaFoldDB" id="A0A9P8FGG8"/>
<keyword evidence="5 7" id="KW-1133">Transmembrane helix</keyword>
<feature type="transmembrane region" description="Helical" evidence="7">
    <location>
        <begin position="384"/>
        <end position="407"/>
    </location>
</feature>
<sequence>RTILFSFESESQPAEMGITGDEVHELENTEDLKQATEHNEELVIARLTEEDVHKLSRESLTLKSRTGWRLVMILFVQGCNQAGYGVDWAVIGGINAFPALHAYFGFGYSGSTSGVINALMTIGTVCGAPFLGLADVIGRRGVNFAGNVIVVFAALLQAWARNTEMFMAGRFFMGFGTTLMSSNQYMAEISPIHLRGRLVGIFGACFQVGSLGMTGAMIGLTTLEGNYSWRIPLLLQAGLALIVCVTIYLLTPESPRYLVKVGKRDAAKHVVAQYHTTSGNLDEPLVNVVISQIDESFENEKALAGAWWDYRIFFTKAVRFRMLVLTLYSIFQQWNGGGITTYYLTPALILVGIKKPMDQLGSTAIYFIFTLFGSYIIDKFRRRCLILAGLISIIILQSATTITSWQYSVNSTHAAAGLTILWVYTFQVCSATFIATMHNLYPVEILSLALRARGMCIYSFIQGAAGSVYGIAVGINKLGYKIWAVYVAYNTLQLIASYFVFPETYGLSLEKIDVVFETPGVNPVRISLDIQKAKRQRAMLEEEVDGFHENA</sequence>
<feature type="transmembrane region" description="Helical" evidence="7">
    <location>
        <begin position="229"/>
        <end position="250"/>
    </location>
</feature>
<gene>
    <name evidence="9" type="ORF">KCU98_g13170</name>
</gene>
<evidence type="ECO:0000256" key="3">
    <source>
        <dbReference type="ARBA" id="ARBA00022448"/>
    </source>
</evidence>
<dbReference type="Pfam" id="PF00083">
    <property type="entry name" value="Sugar_tr"/>
    <property type="match status" value="1"/>
</dbReference>
<keyword evidence="10" id="KW-1185">Reference proteome</keyword>
<feature type="transmembrane region" description="Helical" evidence="7">
    <location>
        <begin position="359"/>
        <end position="377"/>
    </location>
</feature>
<dbReference type="InterPro" id="IPR036259">
    <property type="entry name" value="MFS_trans_sf"/>
</dbReference>
<feature type="transmembrane region" description="Helical" evidence="7">
    <location>
        <begin position="166"/>
        <end position="186"/>
    </location>
</feature>
<organism evidence="9 10">
    <name type="scientific">Aureobasidium melanogenum</name>
    <name type="common">Aureobasidium pullulans var. melanogenum</name>
    <dbReference type="NCBI Taxonomy" id="46634"/>
    <lineage>
        <taxon>Eukaryota</taxon>
        <taxon>Fungi</taxon>
        <taxon>Dikarya</taxon>
        <taxon>Ascomycota</taxon>
        <taxon>Pezizomycotina</taxon>
        <taxon>Dothideomycetes</taxon>
        <taxon>Dothideomycetidae</taxon>
        <taxon>Dothideales</taxon>
        <taxon>Saccotheciaceae</taxon>
        <taxon>Aureobasidium</taxon>
    </lineage>
</organism>
<feature type="non-terminal residue" evidence="9">
    <location>
        <position position="551"/>
    </location>
</feature>
<feature type="transmembrane region" description="Helical" evidence="7">
    <location>
        <begin position="114"/>
        <end position="134"/>
    </location>
</feature>
<dbReference type="GO" id="GO:0005351">
    <property type="term" value="F:carbohydrate:proton symporter activity"/>
    <property type="evidence" value="ECO:0007669"/>
    <property type="project" value="TreeGrafter"/>
</dbReference>
<reference evidence="9" key="2">
    <citation type="submission" date="2021-08" db="EMBL/GenBank/DDBJ databases">
        <authorList>
            <person name="Gostincar C."/>
            <person name="Sun X."/>
            <person name="Song Z."/>
            <person name="Gunde-Cimerman N."/>
        </authorList>
    </citation>
    <scope>NUCLEOTIDE SEQUENCE</scope>
    <source>
        <strain evidence="9">EXF-9298</strain>
    </source>
</reference>
<evidence type="ECO:0000256" key="2">
    <source>
        <dbReference type="ARBA" id="ARBA00010992"/>
    </source>
</evidence>
<dbReference type="Gene3D" id="1.20.1250.20">
    <property type="entry name" value="MFS general substrate transporter like domains"/>
    <property type="match status" value="1"/>
</dbReference>
<dbReference type="PROSITE" id="PS50850">
    <property type="entry name" value="MFS"/>
    <property type="match status" value="1"/>
</dbReference>
<accession>A0A9P8FGG8</accession>
<comment type="caution">
    <text evidence="9">The sequence shown here is derived from an EMBL/GenBank/DDBJ whole genome shotgun (WGS) entry which is preliminary data.</text>
</comment>
<dbReference type="InterPro" id="IPR005828">
    <property type="entry name" value="MFS_sugar_transport-like"/>
</dbReference>
<feature type="non-terminal residue" evidence="9">
    <location>
        <position position="1"/>
    </location>
</feature>
<dbReference type="PANTHER" id="PTHR48022:SF79">
    <property type="entry name" value="LACTOSE PERMEASE, PUTATIVE (AFU_ORTHOLOGUE AFUA_6G01860)-RELATED"/>
    <property type="match status" value="1"/>
</dbReference>
<evidence type="ECO:0000256" key="5">
    <source>
        <dbReference type="ARBA" id="ARBA00022989"/>
    </source>
</evidence>
<feature type="transmembrane region" description="Helical" evidence="7">
    <location>
        <begin position="141"/>
        <end position="160"/>
    </location>
</feature>
<evidence type="ECO:0000256" key="4">
    <source>
        <dbReference type="ARBA" id="ARBA00022692"/>
    </source>
</evidence>
<dbReference type="FunFam" id="1.20.1250.20:FF:000134">
    <property type="entry name" value="MFS sugar transporter protein"/>
    <property type="match status" value="1"/>
</dbReference>
<reference evidence="9" key="1">
    <citation type="journal article" date="2021" name="J Fungi (Basel)">
        <title>Virulence traits and population genomics of the black yeast Aureobasidium melanogenum.</title>
        <authorList>
            <person name="Cernosa A."/>
            <person name="Sun X."/>
            <person name="Gostincar C."/>
            <person name="Fang C."/>
            <person name="Gunde-Cimerman N."/>
            <person name="Song Z."/>
        </authorList>
    </citation>
    <scope>NUCLEOTIDE SEQUENCE</scope>
    <source>
        <strain evidence="9">EXF-9298</strain>
    </source>
</reference>
<feature type="transmembrane region" description="Helical" evidence="7">
    <location>
        <begin position="413"/>
        <end position="435"/>
    </location>
</feature>
<dbReference type="GO" id="GO:0016020">
    <property type="term" value="C:membrane"/>
    <property type="evidence" value="ECO:0007669"/>
    <property type="project" value="UniProtKB-SubCell"/>
</dbReference>
<dbReference type="EMBL" id="JAHFXS010002377">
    <property type="protein sequence ID" value="KAG9972561.1"/>
    <property type="molecule type" value="Genomic_DNA"/>
</dbReference>
<dbReference type="Proteomes" id="UP000729357">
    <property type="component" value="Unassembled WGS sequence"/>
</dbReference>
<evidence type="ECO:0000256" key="1">
    <source>
        <dbReference type="ARBA" id="ARBA00004141"/>
    </source>
</evidence>
<feature type="transmembrane region" description="Helical" evidence="7">
    <location>
        <begin position="482"/>
        <end position="501"/>
    </location>
</feature>
<name>A0A9P8FGG8_AURME</name>
<dbReference type="InterPro" id="IPR050360">
    <property type="entry name" value="MFS_Sugar_Transporters"/>
</dbReference>
<feature type="domain" description="Major facilitator superfamily (MFS) profile" evidence="8">
    <location>
        <begin position="73"/>
        <end position="505"/>
    </location>
</feature>
<comment type="subcellular location">
    <subcellularLocation>
        <location evidence="1">Membrane</location>
        <topology evidence="1">Multi-pass membrane protein</topology>
    </subcellularLocation>
</comment>
<feature type="transmembrane region" description="Helical" evidence="7">
    <location>
        <begin position="320"/>
        <end position="344"/>
    </location>
</feature>
<feature type="transmembrane region" description="Helical" evidence="7">
    <location>
        <begin position="70"/>
        <end position="94"/>
    </location>
</feature>
<keyword evidence="3" id="KW-0813">Transport</keyword>
<keyword evidence="6 7" id="KW-0472">Membrane</keyword>
<dbReference type="InterPro" id="IPR020846">
    <property type="entry name" value="MFS_dom"/>
</dbReference>
<feature type="transmembrane region" description="Helical" evidence="7">
    <location>
        <begin position="456"/>
        <end position="476"/>
    </location>
</feature>
<evidence type="ECO:0000256" key="7">
    <source>
        <dbReference type="SAM" id="Phobius"/>
    </source>
</evidence>
<keyword evidence="4 7" id="KW-0812">Transmembrane</keyword>
<evidence type="ECO:0000313" key="9">
    <source>
        <dbReference type="EMBL" id="KAG9972561.1"/>
    </source>
</evidence>
<evidence type="ECO:0000313" key="10">
    <source>
        <dbReference type="Proteomes" id="UP000729357"/>
    </source>
</evidence>
<dbReference type="SUPFAM" id="SSF103473">
    <property type="entry name" value="MFS general substrate transporter"/>
    <property type="match status" value="1"/>
</dbReference>
<protein>
    <submittedName>
        <fullName evidence="9">MFS general substrate transporter</fullName>
    </submittedName>
</protein>
<proteinExistence type="inferred from homology"/>